<accession>A0ABT5ZVG9</accession>
<evidence type="ECO:0000256" key="5">
    <source>
        <dbReference type="ARBA" id="ARBA00022989"/>
    </source>
</evidence>
<protein>
    <submittedName>
        <fullName evidence="9">Glycosyltransferase 87 family protein</fullName>
    </submittedName>
</protein>
<feature type="transmembrane region" description="Helical" evidence="8">
    <location>
        <begin position="14"/>
        <end position="36"/>
    </location>
</feature>
<keyword evidence="6 8" id="KW-0472">Membrane</keyword>
<keyword evidence="2" id="KW-1003">Cell membrane</keyword>
<proteinExistence type="inferred from homology"/>
<evidence type="ECO:0000256" key="6">
    <source>
        <dbReference type="ARBA" id="ARBA00023136"/>
    </source>
</evidence>
<evidence type="ECO:0000256" key="4">
    <source>
        <dbReference type="ARBA" id="ARBA00022692"/>
    </source>
</evidence>
<evidence type="ECO:0000256" key="3">
    <source>
        <dbReference type="ARBA" id="ARBA00022679"/>
    </source>
</evidence>
<feature type="transmembrane region" description="Helical" evidence="8">
    <location>
        <begin position="88"/>
        <end position="111"/>
    </location>
</feature>
<feature type="transmembrane region" description="Helical" evidence="8">
    <location>
        <begin position="123"/>
        <end position="142"/>
    </location>
</feature>
<dbReference type="EMBL" id="JARJBC010000030">
    <property type="protein sequence ID" value="MDF3293825.1"/>
    <property type="molecule type" value="Genomic_DNA"/>
</dbReference>
<comment type="caution">
    <text evidence="9">The sequence shown here is derived from an EMBL/GenBank/DDBJ whole genome shotgun (WGS) entry which is preliminary data.</text>
</comment>
<comment type="subcellular location">
    <subcellularLocation>
        <location evidence="1">Cell membrane</location>
        <topology evidence="1">Multi-pass membrane protein</topology>
    </subcellularLocation>
</comment>
<keyword evidence="5 8" id="KW-1133">Transmembrane helix</keyword>
<gene>
    <name evidence="9" type="ORF">P3G67_32345</name>
</gene>
<keyword evidence="4 8" id="KW-0812">Transmembrane</keyword>
<evidence type="ECO:0000256" key="8">
    <source>
        <dbReference type="SAM" id="Phobius"/>
    </source>
</evidence>
<dbReference type="Pfam" id="PF09594">
    <property type="entry name" value="GT87"/>
    <property type="match status" value="1"/>
</dbReference>
<keyword evidence="3" id="KW-0808">Transferase</keyword>
<evidence type="ECO:0000313" key="10">
    <source>
        <dbReference type="Proteomes" id="UP001216579"/>
    </source>
</evidence>
<evidence type="ECO:0000313" key="9">
    <source>
        <dbReference type="EMBL" id="MDF3293825.1"/>
    </source>
</evidence>
<dbReference type="InterPro" id="IPR018584">
    <property type="entry name" value="GT87"/>
</dbReference>
<reference evidence="9 10" key="1">
    <citation type="submission" date="2023-03" db="EMBL/GenBank/DDBJ databases">
        <title>Draft genome sequence of Streptomyces sp. RB6PN23 isolated from peat swamp forest in Thailand.</title>
        <authorList>
            <person name="Klaysubun C."/>
            <person name="Duangmal K."/>
        </authorList>
    </citation>
    <scope>NUCLEOTIDE SEQUENCE [LARGE SCALE GENOMIC DNA]</scope>
    <source>
        <strain evidence="9 10">RB6PN23</strain>
    </source>
</reference>
<feature type="transmembrane region" description="Helical" evidence="8">
    <location>
        <begin position="194"/>
        <end position="212"/>
    </location>
</feature>
<dbReference type="InterPro" id="IPR016570">
    <property type="entry name" value="UCP010361"/>
</dbReference>
<feature type="transmembrane region" description="Helical" evidence="8">
    <location>
        <begin position="345"/>
        <end position="365"/>
    </location>
</feature>
<name>A0ABT5ZVG9_9ACTN</name>
<evidence type="ECO:0000256" key="2">
    <source>
        <dbReference type="ARBA" id="ARBA00022475"/>
    </source>
</evidence>
<dbReference type="RefSeq" id="WP_276096677.1">
    <property type="nucleotide sequence ID" value="NZ_JARJBC010000030.1"/>
</dbReference>
<dbReference type="Proteomes" id="UP001216579">
    <property type="component" value="Unassembled WGS sequence"/>
</dbReference>
<evidence type="ECO:0000256" key="7">
    <source>
        <dbReference type="ARBA" id="ARBA00024033"/>
    </source>
</evidence>
<sequence length="415" mass="44931">MWWRRTTGADGRGALWAVLAWAATRAVLLLALLGVWRYPGDDVRPDVAVIYHGWYEHLLTGSFPVGDVTWQYPPVAAAAFLAPALLPFLSYASAFYLLACAADAVVFALLLRAARAPGGRLDGAWLWIVGVAVLGPIALARYDVMATAVAVAALLAVARYPRVAGVLAGIGAMVKVWPVLVLAGVARGRATRRVWGAAAATVAALGLVFLVFTRGAFAFLTEQRQRGIEIESLGALPFHVARYLGLWSGTSRLHYGSFEFLGPYVHTMSKLVLASTVLAFGWLVWWRLKARAFDQAVLYDAAFTAVLVFITTSRVISPQYLIWLLGLGGVCLAHRRTAQRLPIGLVLVACVFTVLEFPIGFGPVVRSNLPGIAVLLVRNGLLLVASVWACRQLWRGTAPPRIQAAQPRRVERVTA</sequence>
<comment type="similarity">
    <text evidence="7">Belongs to the glycosyltransferase 87 family.</text>
</comment>
<feature type="transmembrane region" description="Helical" evidence="8">
    <location>
        <begin position="264"/>
        <end position="285"/>
    </location>
</feature>
<evidence type="ECO:0000256" key="1">
    <source>
        <dbReference type="ARBA" id="ARBA00004651"/>
    </source>
</evidence>
<keyword evidence="10" id="KW-1185">Reference proteome</keyword>
<organism evidence="9 10">
    <name type="scientific">Streptomyces silvisoli</name>
    <dbReference type="NCBI Taxonomy" id="3034235"/>
    <lineage>
        <taxon>Bacteria</taxon>
        <taxon>Bacillati</taxon>
        <taxon>Actinomycetota</taxon>
        <taxon>Actinomycetes</taxon>
        <taxon>Kitasatosporales</taxon>
        <taxon>Streptomycetaceae</taxon>
        <taxon>Streptomyces</taxon>
    </lineage>
</organism>
<dbReference type="PIRSF" id="PIRSF010361">
    <property type="entry name" value="UCP010361"/>
    <property type="match status" value="1"/>
</dbReference>
<feature type="transmembrane region" description="Helical" evidence="8">
    <location>
        <begin position="162"/>
        <end position="182"/>
    </location>
</feature>
<feature type="transmembrane region" description="Helical" evidence="8">
    <location>
        <begin position="371"/>
        <end position="390"/>
    </location>
</feature>